<dbReference type="Gene3D" id="6.10.10.10">
    <property type="entry name" value="Flagellar export chaperone, C-terminal domain"/>
    <property type="match status" value="1"/>
</dbReference>
<accession>A0A4Q0YHF8</accession>
<feature type="domain" description="Flagellin C-terminal" evidence="5">
    <location>
        <begin position="189"/>
        <end position="271"/>
    </location>
</feature>
<dbReference type="AlphaFoldDB" id="A0A4Q0YHF8"/>
<name>A0A4Q0YHF8_9BACT</name>
<dbReference type="PANTHER" id="PTHR42792">
    <property type="entry name" value="FLAGELLIN"/>
    <property type="match status" value="1"/>
</dbReference>
<organism evidence="6 7">
    <name type="scientific">Halarcobacter ebronensis</name>
    <dbReference type="NCBI Taxonomy" id="1462615"/>
    <lineage>
        <taxon>Bacteria</taxon>
        <taxon>Pseudomonadati</taxon>
        <taxon>Campylobacterota</taxon>
        <taxon>Epsilonproteobacteria</taxon>
        <taxon>Campylobacterales</taxon>
        <taxon>Arcobacteraceae</taxon>
        <taxon>Halarcobacter</taxon>
    </lineage>
</organism>
<evidence type="ECO:0000256" key="1">
    <source>
        <dbReference type="ARBA" id="ARBA00005709"/>
    </source>
</evidence>
<dbReference type="Pfam" id="PF00669">
    <property type="entry name" value="Flagellin_N"/>
    <property type="match status" value="1"/>
</dbReference>
<reference evidence="6 7" key="1">
    <citation type="submission" date="2017-10" db="EMBL/GenBank/DDBJ databases">
        <title>Genomics of the genus Arcobacter.</title>
        <authorList>
            <person name="Perez-Cataluna A."/>
            <person name="Figueras M.J."/>
        </authorList>
    </citation>
    <scope>NUCLEOTIDE SEQUENCE [LARGE SCALE GENOMIC DNA]</scope>
    <source>
        <strain evidence="6 7">CECT 8993</strain>
    </source>
</reference>
<dbReference type="SUPFAM" id="SSF64518">
    <property type="entry name" value="Phase 1 flagellin"/>
    <property type="match status" value="1"/>
</dbReference>
<dbReference type="Gene3D" id="1.20.1330.10">
    <property type="entry name" value="f41 fragment of flagellin, N-terminal domain"/>
    <property type="match status" value="1"/>
</dbReference>
<evidence type="ECO:0000313" key="7">
    <source>
        <dbReference type="Proteomes" id="UP000290172"/>
    </source>
</evidence>
<dbReference type="PANTHER" id="PTHR42792:SF2">
    <property type="entry name" value="FLAGELLIN"/>
    <property type="match status" value="1"/>
</dbReference>
<dbReference type="Pfam" id="PF00700">
    <property type="entry name" value="Flagellin_C"/>
    <property type="match status" value="1"/>
</dbReference>
<keyword evidence="6" id="KW-0282">Flagellum</keyword>
<keyword evidence="6" id="KW-0969">Cilium</keyword>
<keyword evidence="6" id="KW-0966">Cell projection</keyword>
<evidence type="ECO:0000259" key="4">
    <source>
        <dbReference type="Pfam" id="PF00669"/>
    </source>
</evidence>
<sequence>MQVENNVLYDQSVYLNTTQSLNKIATGKELNSAADNAASLAISEELIAQTSGISQAIDNTNSAIATMQIGDQAFNEQSKILDQVKEKLLQASTSTTSQEGRESLLNDIQGFMDNLNNIASSTNYNGQTLLQNGINDSSATTGLQFQSGEDASSLIETDSIQSNTTGLGLDSLVSQDASTFTIDTARSFLDQVDNALNTLNDYRSNFGSSQVQLESNGRSLLSAYTQTSNSSSVLTDVDYSKEVANFSKQNILAQIGAYAAAQSNNINQSIVTRALS</sequence>
<evidence type="ECO:0000256" key="3">
    <source>
        <dbReference type="RuleBase" id="RU362073"/>
    </source>
</evidence>
<dbReference type="Proteomes" id="UP000290172">
    <property type="component" value="Unassembled WGS sequence"/>
</dbReference>
<comment type="similarity">
    <text evidence="1 3">Belongs to the bacterial flagellin family.</text>
</comment>
<dbReference type="GO" id="GO:0005198">
    <property type="term" value="F:structural molecule activity"/>
    <property type="evidence" value="ECO:0007669"/>
    <property type="project" value="UniProtKB-UniRule"/>
</dbReference>
<protein>
    <recommendedName>
        <fullName evidence="3">Flagellin</fullName>
    </recommendedName>
</protein>
<dbReference type="InterPro" id="IPR042187">
    <property type="entry name" value="Flagellin_C_sub2"/>
</dbReference>
<keyword evidence="3" id="KW-0964">Secreted</keyword>
<feature type="domain" description="Flagellin N-terminal" evidence="4">
    <location>
        <begin position="16"/>
        <end position="132"/>
    </location>
</feature>
<dbReference type="PRINTS" id="PR00207">
    <property type="entry name" value="FLAGELLIN"/>
</dbReference>
<dbReference type="InterPro" id="IPR001029">
    <property type="entry name" value="Flagellin_N"/>
</dbReference>
<comment type="function">
    <text evidence="3">Flagellin is the subunit protein which polymerizes to form the filaments of bacterial flagella.</text>
</comment>
<dbReference type="InterPro" id="IPR046358">
    <property type="entry name" value="Flagellin_C"/>
</dbReference>
<comment type="caution">
    <text evidence="6">The sequence shown here is derived from an EMBL/GenBank/DDBJ whole genome shotgun (WGS) entry which is preliminary data.</text>
</comment>
<dbReference type="GO" id="GO:0005576">
    <property type="term" value="C:extracellular region"/>
    <property type="evidence" value="ECO:0007669"/>
    <property type="project" value="UniProtKB-SubCell"/>
</dbReference>
<proteinExistence type="inferred from homology"/>
<evidence type="ECO:0000256" key="2">
    <source>
        <dbReference type="ARBA" id="ARBA00023143"/>
    </source>
</evidence>
<dbReference type="EMBL" id="PDKJ01000001">
    <property type="protein sequence ID" value="RXJ70062.1"/>
    <property type="molecule type" value="Genomic_DNA"/>
</dbReference>
<gene>
    <name evidence="6" type="ORF">CRV08_00420</name>
</gene>
<evidence type="ECO:0000313" key="6">
    <source>
        <dbReference type="EMBL" id="RXJ70062.1"/>
    </source>
</evidence>
<dbReference type="InterPro" id="IPR001492">
    <property type="entry name" value="Flagellin"/>
</dbReference>
<dbReference type="GO" id="GO:0009288">
    <property type="term" value="C:bacterial-type flagellum"/>
    <property type="evidence" value="ECO:0007669"/>
    <property type="project" value="UniProtKB-SubCell"/>
</dbReference>
<dbReference type="RefSeq" id="WP_128977931.1">
    <property type="nucleotide sequence ID" value="NZ_PDKJ01000001.1"/>
</dbReference>
<keyword evidence="2 3" id="KW-0975">Bacterial flagellum</keyword>
<comment type="subcellular location">
    <subcellularLocation>
        <location evidence="3">Secreted</location>
    </subcellularLocation>
    <subcellularLocation>
        <location evidence="3">Bacterial flagellum</location>
    </subcellularLocation>
</comment>
<evidence type="ECO:0000259" key="5">
    <source>
        <dbReference type="Pfam" id="PF00700"/>
    </source>
</evidence>